<keyword evidence="3" id="KW-1185">Reference proteome</keyword>
<proteinExistence type="predicted"/>
<evidence type="ECO:0000313" key="2">
    <source>
        <dbReference type="EMBL" id="KAF3561439.1"/>
    </source>
</evidence>
<sequence>MIVEQKKEMFNSERGEEKKDPFKAQKRHKTAHTVCKFSIGWLLGTVDLGRQNIA</sequence>
<comment type="caution">
    <text evidence="2">The sequence shown here is derived from an EMBL/GenBank/DDBJ whole genome shotgun (WGS) entry which is preliminary data.</text>
</comment>
<dbReference type="Proteomes" id="UP000266723">
    <property type="component" value="Unassembled WGS sequence"/>
</dbReference>
<name>A0ABQ7CRH3_BRACR</name>
<reference evidence="2 3" key="1">
    <citation type="journal article" date="2020" name="BMC Genomics">
        <title>Intraspecific diversification of the crop wild relative Brassica cretica Lam. using demographic model selection.</title>
        <authorList>
            <person name="Kioukis A."/>
            <person name="Michalopoulou V.A."/>
            <person name="Briers L."/>
            <person name="Pirintsos S."/>
            <person name="Studholme D.J."/>
            <person name="Pavlidis P."/>
            <person name="Sarris P.F."/>
        </authorList>
    </citation>
    <scope>NUCLEOTIDE SEQUENCE [LARGE SCALE GENOMIC DNA]</scope>
    <source>
        <strain evidence="3">cv. PFS-1207/04</strain>
    </source>
</reference>
<evidence type="ECO:0000313" key="3">
    <source>
        <dbReference type="Proteomes" id="UP000266723"/>
    </source>
</evidence>
<feature type="compositionally biased region" description="Basic and acidic residues" evidence="1">
    <location>
        <begin position="1"/>
        <end position="23"/>
    </location>
</feature>
<organism evidence="2 3">
    <name type="scientific">Brassica cretica</name>
    <name type="common">Mustard</name>
    <dbReference type="NCBI Taxonomy" id="69181"/>
    <lineage>
        <taxon>Eukaryota</taxon>
        <taxon>Viridiplantae</taxon>
        <taxon>Streptophyta</taxon>
        <taxon>Embryophyta</taxon>
        <taxon>Tracheophyta</taxon>
        <taxon>Spermatophyta</taxon>
        <taxon>Magnoliopsida</taxon>
        <taxon>eudicotyledons</taxon>
        <taxon>Gunneridae</taxon>
        <taxon>Pentapetalae</taxon>
        <taxon>rosids</taxon>
        <taxon>malvids</taxon>
        <taxon>Brassicales</taxon>
        <taxon>Brassicaceae</taxon>
        <taxon>Brassiceae</taxon>
        <taxon>Brassica</taxon>
    </lineage>
</organism>
<dbReference type="EMBL" id="QGKV02000759">
    <property type="protein sequence ID" value="KAF3561439.1"/>
    <property type="molecule type" value="Genomic_DNA"/>
</dbReference>
<protein>
    <submittedName>
        <fullName evidence="2">Uncharacterized protein</fullName>
    </submittedName>
</protein>
<gene>
    <name evidence="2" type="ORF">DY000_02014000</name>
</gene>
<feature type="region of interest" description="Disordered" evidence="1">
    <location>
        <begin position="1"/>
        <end position="27"/>
    </location>
</feature>
<accession>A0ABQ7CRH3</accession>
<evidence type="ECO:0000256" key="1">
    <source>
        <dbReference type="SAM" id="MobiDB-lite"/>
    </source>
</evidence>